<reference evidence="2" key="1">
    <citation type="journal article" date="2021" name="Nat. Commun.">
        <title>Genetic determinants of endophytism in the Arabidopsis root mycobiome.</title>
        <authorList>
            <person name="Mesny F."/>
            <person name="Miyauchi S."/>
            <person name="Thiergart T."/>
            <person name="Pickel B."/>
            <person name="Atanasova L."/>
            <person name="Karlsson M."/>
            <person name="Huettel B."/>
            <person name="Barry K.W."/>
            <person name="Haridas S."/>
            <person name="Chen C."/>
            <person name="Bauer D."/>
            <person name="Andreopoulos W."/>
            <person name="Pangilinan J."/>
            <person name="LaButti K."/>
            <person name="Riley R."/>
            <person name="Lipzen A."/>
            <person name="Clum A."/>
            <person name="Drula E."/>
            <person name="Henrissat B."/>
            <person name="Kohler A."/>
            <person name="Grigoriev I.V."/>
            <person name="Martin F.M."/>
            <person name="Hacquard S."/>
        </authorList>
    </citation>
    <scope>NUCLEOTIDE SEQUENCE</scope>
    <source>
        <strain evidence="2">MPI-CAGE-CH-0230</strain>
    </source>
</reference>
<feature type="region of interest" description="Disordered" evidence="1">
    <location>
        <begin position="1"/>
        <end position="20"/>
    </location>
</feature>
<sequence length="270" mass="28299">MVATKAGQRRIRLRSPGAPEAQCTTTDMVIHIHHHGGKIWLPRGGNASVPIQSTIQLANGAMIAAADDNPADLIFQTHAIESATPGSKVILLGDAVLKTLPGKPIELLGKQSNKLRLPPGTLLQFGTPSTPHRVVPFGGGSLCSRRMLRDVLTLSDASSVALPQPMTLGPGGFTLQGDMALPQSVILTGNMAVSSGSIILPEPPELDEQYVLEVVIDGLFRETYVPGTQLRNGTVLPWATRLPAGTVLKQGLHIPGGITLPTGTLIPAGP</sequence>
<dbReference type="GeneID" id="70186821"/>
<evidence type="ECO:0000313" key="3">
    <source>
        <dbReference type="Proteomes" id="UP000756346"/>
    </source>
</evidence>
<dbReference type="EMBL" id="JAGTJQ010000011">
    <property type="protein sequence ID" value="KAH7018050.1"/>
    <property type="molecule type" value="Genomic_DNA"/>
</dbReference>
<evidence type="ECO:0000256" key="1">
    <source>
        <dbReference type="SAM" id="MobiDB-lite"/>
    </source>
</evidence>
<evidence type="ECO:0000313" key="2">
    <source>
        <dbReference type="EMBL" id="KAH7018050.1"/>
    </source>
</evidence>
<dbReference type="AlphaFoldDB" id="A0A9P8XTH9"/>
<name>A0A9P8XTH9_9PEZI</name>
<keyword evidence="3" id="KW-1185">Reference proteome</keyword>
<gene>
    <name evidence="2" type="ORF">B0I36DRAFT_35418</name>
</gene>
<dbReference type="RefSeq" id="XP_046006317.1">
    <property type="nucleotide sequence ID" value="XM_046157275.1"/>
</dbReference>
<dbReference type="OrthoDB" id="5245242at2759"/>
<proteinExistence type="predicted"/>
<organism evidence="2 3">
    <name type="scientific">Microdochium trichocladiopsis</name>
    <dbReference type="NCBI Taxonomy" id="1682393"/>
    <lineage>
        <taxon>Eukaryota</taxon>
        <taxon>Fungi</taxon>
        <taxon>Dikarya</taxon>
        <taxon>Ascomycota</taxon>
        <taxon>Pezizomycotina</taxon>
        <taxon>Sordariomycetes</taxon>
        <taxon>Xylariomycetidae</taxon>
        <taxon>Xylariales</taxon>
        <taxon>Microdochiaceae</taxon>
        <taxon>Microdochium</taxon>
    </lineage>
</organism>
<comment type="caution">
    <text evidence="2">The sequence shown here is derived from an EMBL/GenBank/DDBJ whole genome shotgun (WGS) entry which is preliminary data.</text>
</comment>
<protein>
    <submittedName>
        <fullName evidence="2">Uncharacterized protein</fullName>
    </submittedName>
</protein>
<accession>A0A9P8XTH9</accession>
<dbReference type="Proteomes" id="UP000756346">
    <property type="component" value="Unassembled WGS sequence"/>
</dbReference>